<keyword evidence="2" id="KW-1185">Reference proteome</keyword>
<sequence>MEIVKYSHIILKTVLFLKIRRYNATQFILVLISNLISTIKNGEVVEHFEVKVLKLEYYEMNPHSSERSSKLFETDNFTP</sequence>
<protein>
    <submittedName>
        <fullName evidence="1">Uncharacterized protein</fullName>
    </submittedName>
</protein>
<dbReference type="Proteomes" id="UP000199532">
    <property type="component" value="Unassembled WGS sequence"/>
</dbReference>
<accession>A0A1H6URH8</accession>
<dbReference type="EMBL" id="FNXY01000004">
    <property type="protein sequence ID" value="SEI93304.1"/>
    <property type="molecule type" value="Genomic_DNA"/>
</dbReference>
<evidence type="ECO:0000313" key="2">
    <source>
        <dbReference type="Proteomes" id="UP000199532"/>
    </source>
</evidence>
<name>A0A1H6URH8_9BACT</name>
<dbReference type="RefSeq" id="WP_090335610.1">
    <property type="nucleotide sequence ID" value="NZ_FNXY01000004.1"/>
</dbReference>
<dbReference type="STRING" id="408657.SAMN04487995_2610"/>
<gene>
    <name evidence="1" type="ORF">SAMN04487995_2610</name>
</gene>
<evidence type="ECO:0000313" key="1">
    <source>
        <dbReference type="EMBL" id="SEI93304.1"/>
    </source>
</evidence>
<dbReference type="AlphaFoldDB" id="A0A1H6URH8"/>
<proteinExistence type="predicted"/>
<organism evidence="1 2">
    <name type="scientific">Dyadobacter koreensis</name>
    <dbReference type="NCBI Taxonomy" id="408657"/>
    <lineage>
        <taxon>Bacteria</taxon>
        <taxon>Pseudomonadati</taxon>
        <taxon>Bacteroidota</taxon>
        <taxon>Cytophagia</taxon>
        <taxon>Cytophagales</taxon>
        <taxon>Spirosomataceae</taxon>
        <taxon>Dyadobacter</taxon>
    </lineage>
</organism>
<reference evidence="1 2" key="1">
    <citation type="submission" date="2016-10" db="EMBL/GenBank/DDBJ databases">
        <authorList>
            <person name="de Groot N.N."/>
        </authorList>
    </citation>
    <scope>NUCLEOTIDE SEQUENCE [LARGE SCALE GENOMIC DNA]</scope>
    <source>
        <strain evidence="1 2">DSM 19938</strain>
    </source>
</reference>